<reference evidence="2" key="1">
    <citation type="submission" date="2018-11" db="EMBL/GenBank/DDBJ databases">
        <authorList>
            <person name="Grassa J C."/>
        </authorList>
    </citation>
    <scope>NUCLEOTIDE SEQUENCE [LARGE SCALE GENOMIC DNA]</scope>
</reference>
<keyword evidence="3" id="KW-1185">Reference proteome</keyword>
<dbReference type="AlphaFoldDB" id="A0A803NN90"/>
<protein>
    <recommendedName>
        <fullName evidence="1">Tf2-1-like SH3-like domain-containing protein</fullName>
    </recommendedName>
</protein>
<sequence>MKISPIAIRTVILSVKKGVVARHLNGKLGPRFFGPFLVLERIGSAAYYLQLLPKSSIHGIFHVSLLRAVLGTHLQAWVLPPCLMDDIEWLLTPKEVLDVLLGSHKIAPQALIKWEILPPFEDTWEDFSIIQDQFPHLHLENKVKLVGGMDRPPNYFCLFE</sequence>
<dbReference type="OMA" id="DSHIISW"/>
<evidence type="ECO:0000313" key="2">
    <source>
        <dbReference type="EnsemblPlants" id="cds.evm.model.01.297"/>
    </source>
</evidence>
<feature type="domain" description="Tf2-1-like SH3-like" evidence="1">
    <location>
        <begin position="11"/>
        <end position="68"/>
    </location>
</feature>
<evidence type="ECO:0000313" key="3">
    <source>
        <dbReference type="Proteomes" id="UP000596661"/>
    </source>
</evidence>
<proteinExistence type="predicted"/>
<dbReference type="PANTHER" id="PTHR46148:SF57">
    <property type="entry name" value="OS12G0499874 PROTEIN"/>
    <property type="match status" value="1"/>
</dbReference>
<dbReference type="PANTHER" id="PTHR46148">
    <property type="entry name" value="CHROMO DOMAIN-CONTAINING PROTEIN"/>
    <property type="match status" value="1"/>
</dbReference>
<dbReference type="InterPro" id="IPR016197">
    <property type="entry name" value="Chromo-like_dom_sf"/>
</dbReference>
<dbReference type="Gramene" id="evm.model.01.297">
    <property type="protein sequence ID" value="cds.evm.model.01.297"/>
    <property type="gene ID" value="evm.TU.01.297"/>
</dbReference>
<dbReference type="InterPro" id="IPR056924">
    <property type="entry name" value="SH3_Tf2-1"/>
</dbReference>
<dbReference type="Pfam" id="PF24626">
    <property type="entry name" value="SH3_Tf2-1"/>
    <property type="match status" value="1"/>
</dbReference>
<dbReference type="Proteomes" id="UP000596661">
    <property type="component" value="Chromosome 1"/>
</dbReference>
<name>A0A803NN90_CANSA</name>
<dbReference type="EMBL" id="UZAU01000008">
    <property type="status" value="NOT_ANNOTATED_CDS"/>
    <property type="molecule type" value="Genomic_DNA"/>
</dbReference>
<organism evidence="2 3">
    <name type="scientific">Cannabis sativa</name>
    <name type="common">Hemp</name>
    <name type="synonym">Marijuana</name>
    <dbReference type="NCBI Taxonomy" id="3483"/>
    <lineage>
        <taxon>Eukaryota</taxon>
        <taxon>Viridiplantae</taxon>
        <taxon>Streptophyta</taxon>
        <taxon>Embryophyta</taxon>
        <taxon>Tracheophyta</taxon>
        <taxon>Spermatophyta</taxon>
        <taxon>Magnoliopsida</taxon>
        <taxon>eudicotyledons</taxon>
        <taxon>Gunneridae</taxon>
        <taxon>Pentapetalae</taxon>
        <taxon>rosids</taxon>
        <taxon>fabids</taxon>
        <taxon>Rosales</taxon>
        <taxon>Cannabaceae</taxon>
        <taxon>Cannabis</taxon>
    </lineage>
</organism>
<reference evidence="2" key="2">
    <citation type="submission" date="2021-03" db="UniProtKB">
        <authorList>
            <consortium name="EnsemblPlants"/>
        </authorList>
    </citation>
    <scope>IDENTIFICATION</scope>
</reference>
<accession>A0A803NN90</accession>
<evidence type="ECO:0000259" key="1">
    <source>
        <dbReference type="Pfam" id="PF24626"/>
    </source>
</evidence>
<dbReference type="EnsemblPlants" id="evm.model.01.297">
    <property type="protein sequence ID" value="cds.evm.model.01.297"/>
    <property type="gene ID" value="evm.TU.01.297"/>
</dbReference>
<dbReference type="SUPFAM" id="SSF54160">
    <property type="entry name" value="Chromo domain-like"/>
    <property type="match status" value="1"/>
</dbReference>